<keyword evidence="4" id="KW-1185">Reference proteome</keyword>
<evidence type="ECO:0000313" key="4">
    <source>
        <dbReference type="Proteomes" id="UP000229095"/>
    </source>
</evidence>
<keyword evidence="2" id="KW-0812">Transmembrane</keyword>
<sequence length="275" mass="29117">MEPIVHNVITRSDGGLFHRGFGRLPRGIVAVCGAVVGMVMLLAVALAPFGATANATTTTSGMSLTISAKVGDGDSARPLAGDTYSVAYVAKMKLNADGTAIAGFKTNTRFEAVDHDWGKLTSSQYSAAAKEVAAYADKHDGYNRTDMRTDANGKVTIPSLDYGLYLVKRVGVADANKAYKCDPFFVTIPETNGSTNTDDWDYRVTASPKFEQISVPGPTPSSPTPAPTPTAPGGSSIAKTGAAVMRYVEAVVILGAVAFAIMFIRTQLRLRREER</sequence>
<evidence type="ECO:0000256" key="2">
    <source>
        <dbReference type="SAM" id="Phobius"/>
    </source>
</evidence>
<keyword evidence="2" id="KW-0472">Membrane</keyword>
<protein>
    <recommendedName>
        <fullName evidence="5">Cell surface protein</fullName>
    </recommendedName>
</protein>
<feature type="transmembrane region" description="Helical" evidence="2">
    <location>
        <begin position="244"/>
        <end position="264"/>
    </location>
</feature>
<organism evidence="3 4">
    <name type="scientific">Bifidobacterium primatium</name>
    <dbReference type="NCBI Taxonomy" id="2045438"/>
    <lineage>
        <taxon>Bacteria</taxon>
        <taxon>Bacillati</taxon>
        <taxon>Actinomycetota</taxon>
        <taxon>Actinomycetes</taxon>
        <taxon>Bifidobacteriales</taxon>
        <taxon>Bifidobacteriaceae</taxon>
        <taxon>Bifidobacterium</taxon>
    </lineage>
</organism>
<feature type="compositionally biased region" description="Pro residues" evidence="1">
    <location>
        <begin position="217"/>
        <end position="230"/>
    </location>
</feature>
<dbReference type="Proteomes" id="UP000229095">
    <property type="component" value="Unassembled WGS sequence"/>
</dbReference>
<accession>A0A2M9H8W4</accession>
<dbReference type="Gene3D" id="2.60.40.10">
    <property type="entry name" value="Immunoglobulins"/>
    <property type="match status" value="1"/>
</dbReference>
<evidence type="ECO:0000256" key="1">
    <source>
        <dbReference type="SAM" id="MobiDB-lite"/>
    </source>
</evidence>
<dbReference type="InterPro" id="IPR013783">
    <property type="entry name" value="Ig-like_fold"/>
</dbReference>
<dbReference type="AlphaFoldDB" id="A0A2M9H8W4"/>
<proteinExistence type="predicted"/>
<name>A0A2M9H8W4_9BIFI</name>
<gene>
    <name evidence="3" type="ORF">CS006_04180</name>
</gene>
<feature type="region of interest" description="Disordered" evidence="1">
    <location>
        <begin position="211"/>
        <end position="235"/>
    </location>
</feature>
<evidence type="ECO:0000313" key="3">
    <source>
        <dbReference type="EMBL" id="PJM73254.1"/>
    </source>
</evidence>
<evidence type="ECO:0008006" key="5">
    <source>
        <dbReference type="Google" id="ProtNLM"/>
    </source>
</evidence>
<feature type="transmembrane region" description="Helical" evidence="2">
    <location>
        <begin position="28"/>
        <end position="51"/>
    </location>
</feature>
<reference evidence="3 4" key="1">
    <citation type="submission" date="2017-10" db="EMBL/GenBank/DDBJ databases">
        <title>Draft genome sequences of strains TRE 1, TRE 9, TRE H and TRI 7, isolated from tamarins, belonging to four potential novel Bifidobacterium species.</title>
        <authorList>
            <person name="Mattarelli P."/>
            <person name="Modesto M."/>
            <person name="Puglisi E."/>
            <person name="Morelli L."/>
            <person name="Spezio C."/>
            <person name="Bonetti A."/>
            <person name="Sandri C."/>
        </authorList>
    </citation>
    <scope>NUCLEOTIDE SEQUENCE [LARGE SCALE GENOMIC DNA]</scope>
    <source>
        <strain evidence="4">TRE1</strain>
    </source>
</reference>
<comment type="caution">
    <text evidence="3">The sequence shown here is derived from an EMBL/GenBank/DDBJ whole genome shotgun (WGS) entry which is preliminary data.</text>
</comment>
<keyword evidence="2" id="KW-1133">Transmembrane helix</keyword>
<dbReference type="EMBL" id="PEBI01000002">
    <property type="protein sequence ID" value="PJM73254.1"/>
    <property type="molecule type" value="Genomic_DNA"/>
</dbReference>
<dbReference type="GO" id="GO:0005975">
    <property type="term" value="P:carbohydrate metabolic process"/>
    <property type="evidence" value="ECO:0007669"/>
    <property type="project" value="UniProtKB-ARBA"/>
</dbReference>